<organism evidence="2">
    <name type="scientific">uncultured Rubrobacteraceae bacterium</name>
    <dbReference type="NCBI Taxonomy" id="349277"/>
    <lineage>
        <taxon>Bacteria</taxon>
        <taxon>Bacillati</taxon>
        <taxon>Actinomycetota</taxon>
        <taxon>Rubrobacteria</taxon>
        <taxon>Rubrobacterales</taxon>
        <taxon>Rubrobacteraceae</taxon>
        <taxon>environmental samples</taxon>
    </lineage>
</organism>
<evidence type="ECO:0000313" key="2">
    <source>
        <dbReference type="EMBL" id="CAA9473881.1"/>
    </source>
</evidence>
<gene>
    <name evidence="2" type="ORF">AVDCRST_MAG25-2248</name>
</gene>
<keyword evidence="1" id="KW-0472">Membrane</keyword>
<keyword evidence="1" id="KW-1133">Transmembrane helix</keyword>
<reference evidence="2" key="1">
    <citation type="submission" date="2020-02" db="EMBL/GenBank/DDBJ databases">
        <authorList>
            <person name="Meier V. D."/>
        </authorList>
    </citation>
    <scope>NUCLEOTIDE SEQUENCE</scope>
    <source>
        <strain evidence="2">AVDCRST_MAG25</strain>
    </source>
</reference>
<evidence type="ECO:0000256" key="1">
    <source>
        <dbReference type="SAM" id="Phobius"/>
    </source>
</evidence>
<proteinExistence type="predicted"/>
<accession>A0A6J4RHF2</accession>
<name>A0A6J4RHF2_9ACTN</name>
<keyword evidence="1" id="KW-0812">Transmembrane</keyword>
<dbReference type="EMBL" id="CADCVI010000141">
    <property type="protein sequence ID" value="CAA9473881.1"/>
    <property type="molecule type" value="Genomic_DNA"/>
</dbReference>
<dbReference type="AlphaFoldDB" id="A0A6J4RHF2"/>
<sequence>MIKENMVRIFGLVILLGTIAVTVAALIYELSGGHTPA</sequence>
<feature type="transmembrane region" description="Helical" evidence="1">
    <location>
        <begin position="7"/>
        <end position="28"/>
    </location>
</feature>
<protein>
    <submittedName>
        <fullName evidence="2">Uncharacterized protein</fullName>
    </submittedName>
</protein>